<feature type="region of interest" description="Disordered" evidence="6">
    <location>
        <begin position="22"/>
        <end position="44"/>
    </location>
</feature>
<keyword evidence="9" id="KW-1185">Reference proteome</keyword>
<dbReference type="GeneID" id="20223258"/>
<dbReference type="PROSITE" id="PS00633">
    <property type="entry name" value="BROMODOMAIN_1"/>
    <property type="match status" value="1"/>
</dbReference>
<feature type="compositionally biased region" description="Pro residues" evidence="6">
    <location>
        <begin position="874"/>
        <end position="883"/>
    </location>
</feature>
<evidence type="ECO:0000256" key="2">
    <source>
        <dbReference type="ARBA" id="ARBA00009064"/>
    </source>
</evidence>
<comment type="subcellular location">
    <subcellularLocation>
        <location evidence="1">Nucleus</location>
    </subcellularLocation>
</comment>
<dbReference type="PANTHER" id="PTHR13900:SF0">
    <property type="entry name" value="TRANSCRIPTION INITIATION FACTOR TFIID SUBUNIT 1"/>
    <property type="match status" value="1"/>
</dbReference>
<evidence type="ECO:0000313" key="9">
    <source>
        <dbReference type="Proteomes" id="UP000002729"/>
    </source>
</evidence>
<feature type="compositionally biased region" description="Gly residues" evidence="6">
    <location>
        <begin position="718"/>
        <end position="728"/>
    </location>
</feature>
<feature type="compositionally biased region" description="Pro residues" evidence="6">
    <location>
        <begin position="1172"/>
        <end position="1192"/>
    </location>
</feature>
<dbReference type="GO" id="GO:0051123">
    <property type="term" value="P:RNA polymerase II preinitiation complex assembly"/>
    <property type="evidence" value="ECO:0007669"/>
    <property type="project" value="TreeGrafter"/>
</dbReference>
<dbReference type="eggNOG" id="KOG0008">
    <property type="taxonomic scope" value="Eukaryota"/>
</dbReference>
<feature type="domain" description="Bromo" evidence="7">
    <location>
        <begin position="1049"/>
        <end position="1119"/>
    </location>
</feature>
<gene>
    <name evidence="8" type="ORF">AURANDRAFT_60961</name>
</gene>
<dbReference type="InterPro" id="IPR040240">
    <property type="entry name" value="TAF1"/>
</dbReference>
<feature type="compositionally biased region" description="Low complexity" evidence="6">
    <location>
        <begin position="923"/>
        <end position="932"/>
    </location>
</feature>
<dbReference type="GO" id="GO:0004402">
    <property type="term" value="F:histone acetyltransferase activity"/>
    <property type="evidence" value="ECO:0007669"/>
    <property type="project" value="InterPro"/>
</dbReference>
<evidence type="ECO:0000313" key="8">
    <source>
        <dbReference type="EMBL" id="EGB12891.1"/>
    </source>
</evidence>
<keyword evidence="4" id="KW-0539">Nucleus</keyword>
<dbReference type="GO" id="GO:0016251">
    <property type="term" value="F:RNA polymerase II general transcription initiation factor activity"/>
    <property type="evidence" value="ECO:0007669"/>
    <property type="project" value="InterPro"/>
</dbReference>
<dbReference type="Pfam" id="PF00439">
    <property type="entry name" value="Bromodomain"/>
    <property type="match status" value="1"/>
</dbReference>
<dbReference type="InterPro" id="IPR018359">
    <property type="entry name" value="Bromodomain_CS"/>
</dbReference>
<feature type="compositionally biased region" description="Pro residues" evidence="6">
    <location>
        <begin position="1219"/>
        <end position="1232"/>
    </location>
</feature>
<dbReference type="InterPro" id="IPR036427">
    <property type="entry name" value="Bromodomain-like_sf"/>
</dbReference>
<evidence type="ECO:0000256" key="5">
    <source>
        <dbReference type="PROSITE-ProRule" id="PRU00035"/>
    </source>
</evidence>
<keyword evidence="3 5" id="KW-0103">Bromodomain</keyword>
<dbReference type="Pfam" id="PF12157">
    <property type="entry name" value="DUF3591"/>
    <property type="match status" value="2"/>
</dbReference>
<proteinExistence type="inferred from homology"/>
<feature type="compositionally biased region" description="Acidic residues" evidence="6">
    <location>
        <begin position="739"/>
        <end position="754"/>
    </location>
</feature>
<evidence type="ECO:0000256" key="4">
    <source>
        <dbReference type="ARBA" id="ARBA00023242"/>
    </source>
</evidence>
<dbReference type="InterPro" id="IPR001487">
    <property type="entry name" value="Bromodomain"/>
</dbReference>
<dbReference type="RefSeq" id="XP_009032516.1">
    <property type="nucleotide sequence ID" value="XM_009034268.1"/>
</dbReference>
<feature type="compositionally biased region" description="Low complexity" evidence="6">
    <location>
        <begin position="1738"/>
        <end position="1756"/>
    </location>
</feature>
<organism evidence="9">
    <name type="scientific">Aureococcus anophagefferens</name>
    <name type="common">Harmful bloom alga</name>
    <dbReference type="NCBI Taxonomy" id="44056"/>
    <lineage>
        <taxon>Eukaryota</taxon>
        <taxon>Sar</taxon>
        <taxon>Stramenopiles</taxon>
        <taxon>Ochrophyta</taxon>
        <taxon>Pelagophyceae</taxon>
        <taxon>Pelagomonadales</taxon>
        <taxon>Pelagomonadaceae</taxon>
        <taxon>Aureococcus</taxon>
    </lineage>
</organism>
<feature type="compositionally biased region" description="Basic and acidic residues" evidence="6">
    <location>
        <begin position="985"/>
        <end position="1008"/>
    </location>
</feature>
<dbReference type="KEGG" id="aaf:AURANDRAFT_60961"/>
<feature type="region of interest" description="Disordered" evidence="6">
    <location>
        <begin position="57"/>
        <end position="116"/>
    </location>
</feature>
<protein>
    <recommendedName>
        <fullName evidence="7">Bromo domain-containing protein</fullName>
    </recommendedName>
</protein>
<reference evidence="8 9" key="1">
    <citation type="journal article" date="2011" name="Proc. Natl. Acad. Sci. U.S.A.">
        <title>Niche of harmful alga Aureococcus anophagefferens revealed through ecogenomics.</title>
        <authorList>
            <person name="Gobler C.J."/>
            <person name="Berry D.L."/>
            <person name="Dyhrman S.T."/>
            <person name="Wilhelm S.W."/>
            <person name="Salamov A."/>
            <person name="Lobanov A.V."/>
            <person name="Zhang Y."/>
            <person name="Collier J.L."/>
            <person name="Wurch L.L."/>
            <person name="Kustka A.B."/>
            <person name="Dill B.D."/>
            <person name="Shah M."/>
            <person name="VerBerkmoes N.C."/>
            <person name="Kuo A."/>
            <person name="Terry A."/>
            <person name="Pangilinan J."/>
            <person name="Lindquist E.A."/>
            <person name="Lucas S."/>
            <person name="Paulsen I.T."/>
            <person name="Hattenrath-Lehmann T.K."/>
            <person name="Talmage S.C."/>
            <person name="Walker E.A."/>
            <person name="Koch F."/>
            <person name="Burson A.M."/>
            <person name="Marcoval M.A."/>
            <person name="Tang Y.Z."/>
            <person name="Lecleir G.R."/>
            <person name="Coyne K.J."/>
            <person name="Berg G.M."/>
            <person name="Bertrand E.M."/>
            <person name="Saito M.A."/>
            <person name="Gladyshev V.N."/>
            <person name="Grigoriev I.V."/>
        </authorList>
    </citation>
    <scope>NUCLEOTIDE SEQUENCE [LARGE SCALE GENOMIC DNA]</scope>
    <source>
        <strain evidence="9">CCMP 1984</strain>
    </source>
</reference>
<feature type="compositionally biased region" description="Low complexity" evidence="6">
    <location>
        <begin position="1193"/>
        <end position="1218"/>
    </location>
</feature>
<feature type="region of interest" description="Disordered" evidence="6">
    <location>
        <begin position="851"/>
        <end position="1030"/>
    </location>
</feature>
<evidence type="ECO:0000256" key="6">
    <source>
        <dbReference type="SAM" id="MobiDB-lite"/>
    </source>
</evidence>
<dbReference type="InterPro" id="IPR022591">
    <property type="entry name" value="TAF1_HAT_dom"/>
</dbReference>
<evidence type="ECO:0000256" key="1">
    <source>
        <dbReference type="ARBA" id="ARBA00004123"/>
    </source>
</evidence>
<dbReference type="GO" id="GO:0017025">
    <property type="term" value="F:TBP-class protein binding"/>
    <property type="evidence" value="ECO:0007669"/>
    <property type="project" value="InterPro"/>
</dbReference>
<feature type="region of interest" description="Disordered" evidence="6">
    <location>
        <begin position="718"/>
        <end position="819"/>
    </location>
</feature>
<name>F0XWX7_AURAN</name>
<dbReference type="OrthoDB" id="68039at2759"/>
<dbReference type="InParanoid" id="F0XWX7"/>
<dbReference type="SUPFAM" id="SSF47370">
    <property type="entry name" value="Bromodomain"/>
    <property type="match status" value="1"/>
</dbReference>
<feature type="region of interest" description="Disordered" evidence="6">
    <location>
        <begin position="1733"/>
        <end position="1756"/>
    </location>
</feature>
<feature type="region of interest" description="Disordered" evidence="6">
    <location>
        <begin position="1144"/>
        <end position="1261"/>
    </location>
</feature>
<dbReference type="GO" id="GO:0005669">
    <property type="term" value="C:transcription factor TFIID complex"/>
    <property type="evidence" value="ECO:0007669"/>
    <property type="project" value="InterPro"/>
</dbReference>
<dbReference type="Proteomes" id="UP000002729">
    <property type="component" value="Unassembled WGS sequence"/>
</dbReference>
<dbReference type="PRINTS" id="PR00503">
    <property type="entry name" value="BROMODOMAIN"/>
</dbReference>
<sequence>MDGAVAYAAVEHVAWEARIGWGESSDEGSEGEPERAYRASAPGNAYLDAGDWAGAVRWGGDGESDDERRGGAAAGAGAGAAPAAGAAPGRAFAEPGGRRKRKRERGAGAARLSRLPRAAHSLPAQLHRFLVGDASAAAQALFHRPRLARDALRGAWTLAAPRADRAGGAARSARRAALRRRGGAGAALHGVSRDGELRAADGELLLLELSEERPPLVANAGMAAALCRLRRARPADDFGDRAADARGFDVDVPAAEPWPLLGECAPDDEQLALVSDAFRAPVFPHGAPDAAAPVTDFLLCLAPRPRRARRDGPPEPWTWVVRPLDGDHLVALQGQVEPRIEVPPLGRYAALQEPIAAFHVARAFAAARTSREAAVREIAVPLDEIQRALFCNTHVPAALLKRAVADVAEKVRGDGVDLWRARGVVPEGDDDDAVGGADAARRLAAAEVAVDADDVATRFAPEDVCAYESANAAARGLRTLGLEAPEKLGGPSGAAVAVRALGRRCAAARKRAGDLRARARGAGAAPDDSAGRATAGATTLADVAAAADRRAKTLERRLGAARRVHEEIGLAPAHLTSGFVDARIRGANFAILRLGGLGDPSGVGAGFSFARASLAQFRSAASRTGAGGAEKPASLAESRDAYQAQIALVAAAQRRALKRTLADMARGDDDEADDGRLLVGDREFRKRGKRGPYRNSTRYDDARAEKARARVARRWGGGAAGLDDGAGGAPAPAPAPADDGSDLDLSDLENDLLDDLAGGDGGDGRKAATARDDAKELEALRRDLKDQEERKRDAAARDALRGESGEPEAIRRPPPVPPRYAVRRVSRTFAGGREKVSVTFDVSEGAVERVAARTGVELPPERAPSPPRERRASPRPPPKPGSPRPGDGDLPNLDFLGGLDYLDGEQPLLPSEDLELRSEDLELAAGPVGPVASSPPPGGPSPRGGKKKTVITFSAQALADAEKDGGPAPKAKKGSVKLNISSLMAKHDEHKAEQRRAKEQRMKDDAASYHRRPAPSRRTAPRQGGGAQNKPHVRLAALLRDEVLTPLFRRPAPAGAFFKPVDKKQFPQYYVKITDPVDLTTIKERLGRYVYRARSALLKDLALMAANAAAFNGPAHPIALEGKAMVDAAEAAAADHADELDALERETREQTALSSSRRPARKGKGPKVPVRAPVPPASTPPPPGRAPSPRDPPAAALGASPVPSAASPAPLATPAPRTASPPPPAAPSPPGPARANEAPPLALMGGEDSSSGEEEEMDGGAGDRCYCGAEASGENDCTANPSLCECAEARACCAGEAWDNVVWSTPAYAPPPLRGGAFTDVDGAVKLVVATVDGALDVWGGADDAAAATLEASTGALEFACSLTVDELKLAATPRKFLVAVAAAGCAGDPIAVFDPASGARLTTALDGAAAGFASASSVSQPEPGFLYAHGVDGGDAAALVDVGGALDGGAAAAFRAVCDPPTFALGGFPAGSRGTFGVFNQTDADGAVKRYAIVSLVADDARAKAAFALLLPLDGDGCPGTVEAPLVLPFGTLDDGNFDADGPSLDAYGKLPAALGLAVAGAAPAFGLSAEVFALLATCPAGTPFDAQRAVATHPTGNFVYSSPGVRAAGCPYVVHAYDVSGLRSVANDDFPLALDPAVGMVNYAGSFEIPEDVVPVGAAAASGAWRWEGQHVAVLAGGGAGALFLDFTDDPLAPAIVAHATAGGSAAAASLGDDDAYYVRVATPAGDRFDAVKNMPTTTTTRPPATTTASATTPDAERECSELVKGLEGKAMKQGKCGLHDHCVWRKNRCIDKSLKNKQACHKLKKPTKKKLKKSCKKKAYCKWKKKTCDYK</sequence>
<dbReference type="EMBL" id="GL833120">
    <property type="protein sequence ID" value="EGB12891.1"/>
    <property type="molecule type" value="Genomic_DNA"/>
</dbReference>
<dbReference type="SMART" id="SM00297">
    <property type="entry name" value="BROMO"/>
    <property type="match status" value="1"/>
</dbReference>
<evidence type="ECO:0000256" key="3">
    <source>
        <dbReference type="ARBA" id="ARBA00023117"/>
    </source>
</evidence>
<dbReference type="PANTHER" id="PTHR13900">
    <property type="entry name" value="TRANSCRIPTION INITIATION FACTOR TFIID"/>
    <property type="match status" value="1"/>
</dbReference>
<feature type="compositionally biased region" description="Low complexity" evidence="6">
    <location>
        <begin position="79"/>
        <end position="95"/>
    </location>
</feature>
<evidence type="ECO:0000259" key="7">
    <source>
        <dbReference type="PROSITE" id="PS50014"/>
    </source>
</evidence>
<comment type="similarity">
    <text evidence="2">Belongs to the TAF1 family.</text>
</comment>
<accession>F0XWX7</accession>
<dbReference type="Gene3D" id="1.20.920.10">
    <property type="entry name" value="Bromodomain-like"/>
    <property type="match status" value="1"/>
</dbReference>
<dbReference type="PROSITE" id="PS50014">
    <property type="entry name" value="BROMODOMAIN_2"/>
    <property type="match status" value="1"/>
</dbReference>
<feature type="compositionally biased region" description="Basic and acidic residues" evidence="6">
    <location>
        <begin position="762"/>
        <end position="811"/>
    </location>
</feature>